<dbReference type="OrthoDB" id="3742485at2759"/>
<gene>
    <name evidence="2" type="ORF">B0A54_17617</name>
</gene>
<dbReference type="AlphaFoldDB" id="A0A4U0TQ35"/>
<organism evidence="2 3">
    <name type="scientific">Friedmanniomyces endolithicus</name>
    <dbReference type="NCBI Taxonomy" id="329885"/>
    <lineage>
        <taxon>Eukaryota</taxon>
        <taxon>Fungi</taxon>
        <taxon>Dikarya</taxon>
        <taxon>Ascomycota</taxon>
        <taxon>Pezizomycotina</taxon>
        <taxon>Dothideomycetes</taxon>
        <taxon>Dothideomycetidae</taxon>
        <taxon>Mycosphaerellales</taxon>
        <taxon>Teratosphaeriaceae</taxon>
        <taxon>Friedmanniomyces</taxon>
    </lineage>
</organism>
<keyword evidence="1" id="KW-0732">Signal</keyword>
<sequence length="95" mass="10361">MLLAIALDVFLTLVMSDELERVFSKAINLIAKLIHNIDSNLEGMIGRADIEGSKSIVALNESVVVSICSKRRRGRCDKTVVSFPARRASSSEGLN</sequence>
<proteinExistence type="predicted"/>
<evidence type="ECO:0000313" key="3">
    <source>
        <dbReference type="Proteomes" id="UP000310066"/>
    </source>
</evidence>
<dbReference type="Proteomes" id="UP000310066">
    <property type="component" value="Unassembled WGS sequence"/>
</dbReference>
<evidence type="ECO:0000313" key="2">
    <source>
        <dbReference type="EMBL" id="TKA24188.1"/>
    </source>
</evidence>
<feature type="chain" id="PRO_5020487942" evidence="1">
    <location>
        <begin position="17"/>
        <end position="95"/>
    </location>
</feature>
<reference evidence="2 3" key="1">
    <citation type="submission" date="2017-03" db="EMBL/GenBank/DDBJ databases">
        <title>Genomes of endolithic fungi from Antarctica.</title>
        <authorList>
            <person name="Coleine C."/>
            <person name="Masonjones S."/>
            <person name="Stajich J.E."/>
        </authorList>
    </citation>
    <scope>NUCLEOTIDE SEQUENCE [LARGE SCALE GENOMIC DNA]</scope>
    <source>
        <strain evidence="2 3">CCFEE 5311</strain>
    </source>
</reference>
<accession>A0A4U0TQ35</accession>
<name>A0A4U0TQ35_9PEZI</name>
<evidence type="ECO:0000256" key="1">
    <source>
        <dbReference type="SAM" id="SignalP"/>
    </source>
</evidence>
<comment type="caution">
    <text evidence="2">The sequence shown here is derived from an EMBL/GenBank/DDBJ whole genome shotgun (WGS) entry which is preliminary data.</text>
</comment>
<protein>
    <submittedName>
        <fullName evidence="2">Uncharacterized protein</fullName>
    </submittedName>
</protein>
<dbReference type="EMBL" id="NAJP01000188">
    <property type="protein sequence ID" value="TKA24188.1"/>
    <property type="molecule type" value="Genomic_DNA"/>
</dbReference>
<feature type="signal peptide" evidence="1">
    <location>
        <begin position="1"/>
        <end position="16"/>
    </location>
</feature>